<dbReference type="EMBL" id="BAABDC010000011">
    <property type="protein sequence ID" value="GAA3719875.1"/>
    <property type="molecule type" value="Genomic_DNA"/>
</dbReference>
<evidence type="ECO:0000313" key="3">
    <source>
        <dbReference type="EMBL" id="GAA3719875.1"/>
    </source>
</evidence>
<comment type="caution">
    <text evidence="3">The sequence shown here is derived from an EMBL/GenBank/DDBJ whole genome shotgun (WGS) entry which is preliminary data.</text>
</comment>
<name>A0ABP7EKG6_9MICO</name>
<sequence length="178" mass="19198">MRHPSRVATGCDDAARTGDSEWPRHAGSRAGGPTTAGTGAGLPRPYGRGSSGTRSSLRPMAIARYPSFVIDCPDAEALATFYGTLLGWTVKASDGWGEIRDESGQQCICFQQVEGYTPPQWPGQEVPQQMHLDVMVLDLDEAEPEVLALGATRHEHQPGTSFRVYLDPAGHPFCLCVD</sequence>
<feature type="compositionally biased region" description="Basic and acidic residues" evidence="1">
    <location>
        <begin position="13"/>
        <end position="24"/>
    </location>
</feature>
<dbReference type="PANTHER" id="PTHR35908:SF1">
    <property type="entry name" value="CONSERVED PROTEIN"/>
    <property type="match status" value="1"/>
</dbReference>
<dbReference type="SUPFAM" id="SSF54593">
    <property type="entry name" value="Glyoxalase/Bleomycin resistance protein/Dihydroxybiphenyl dioxygenase"/>
    <property type="match status" value="1"/>
</dbReference>
<dbReference type="PROSITE" id="PS51819">
    <property type="entry name" value="VOC"/>
    <property type="match status" value="1"/>
</dbReference>
<dbReference type="Proteomes" id="UP001501468">
    <property type="component" value="Unassembled WGS sequence"/>
</dbReference>
<dbReference type="InterPro" id="IPR037523">
    <property type="entry name" value="VOC_core"/>
</dbReference>
<organism evidence="3 4">
    <name type="scientific">Terrabacter ginsenosidimutans</name>
    <dbReference type="NCBI Taxonomy" id="490575"/>
    <lineage>
        <taxon>Bacteria</taxon>
        <taxon>Bacillati</taxon>
        <taxon>Actinomycetota</taxon>
        <taxon>Actinomycetes</taxon>
        <taxon>Micrococcales</taxon>
        <taxon>Intrasporangiaceae</taxon>
        <taxon>Terrabacter</taxon>
    </lineage>
</organism>
<dbReference type="Pfam" id="PF18029">
    <property type="entry name" value="Glyoxalase_6"/>
    <property type="match status" value="1"/>
</dbReference>
<evidence type="ECO:0000256" key="1">
    <source>
        <dbReference type="SAM" id="MobiDB-lite"/>
    </source>
</evidence>
<proteinExistence type="predicted"/>
<dbReference type="InterPro" id="IPR029068">
    <property type="entry name" value="Glyas_Bleomycin-R_OHBP_Dase"/>
</dbReference>
<protein>
    <recommendedName>
        <fullName evidence="2">VOC domain-containing protein</fullName>
    </recommendedName>
</protein>
<dbReference type="PANTHER" id="PTHR35908">
    <property type="entry name" value="HYPOTHETICAL FUSION PROTEIN"/>
    <property type="match status" value="1"/>
</dbReference>
<feature type="compositionally biased region" description="Low complexity" evidence="1">
    <location>
        <begin position="31"/>
        <end position="55"/>
    </location>
</feature>
<evidence type="ECO:0000259" key="2">
    <source>
        <dbReference type="PROSITE" id="PS51819"/>
    </source>
</evidence>
<dbReference type="CDD" id="cd06587">
    <property type="entry name" value="VOC"/>
    <property type="match status" value="1"/>
</dbReference>
<reference evidence="4" key="1">
    <citation type="journal article" date="2019" name="Int. J. Syst. Evol. Microbiol.">
        <title>The Global Catalogue of Microorganisms (GCM) 10K type strain sequencing project: providing services to taxonomists for standard genome sequencing and annotation.</title>
        <authorList>
            <consortium name="The Broad Institute Genomics Platform"/>
            <consortium name="The Broad Institute Genome Sequencing Center for Infectious Disease"/>
            <person name="Wu L."/>
            <person name="Ma J."/>
        </authorList>
    </citation>
    <scope>NUCLEOTIDE SEQUENCE [LARGE SCALE GENOMIC DNA]</scope>
    <source>
        <strain evidence="4">JCM 17125</strain>
    </source>
</reference>
<feature type="region of interest" description="Disordered" evidence="1">
    <location>
        <begin position="1"/>
        <end position="55"/>
    </location>
</feature>
<gene>
    <name evidence="3" type="ORF">GCM10022399_40330</name>
</gene>
<dbReference type="Gene3D" id="3.10.180.10">
    <property type="entry name" value="2,3-Dihydroxybiphenyl 1,2-Dioxygenase, domain 1"/>
    <property type="match status" value="1"/>
</dbReference>
<feature type="domain" description="VOC" evidence="2">
    <location>
        <begin position="64"/>
        <end position="178"/>
    </location>
</feature>
<evidence type="ECO:0000313" key="4">
    <source>
        <dbReference type="Proteomes" id="UP001501468"/>
    </source>
</evidence>
<dbReference type="InterPro" id="IPR041581">
    <property type="entry name" value="Glyoxalase_6"/>
</dbReference>
<accession>A0ABP7EKG6</accession>
<keyword evidence="4" id="KW-1185">Reference proteome</keyword>